<dbReference type="Proteomes" id="UP000547822">
    <property type="component" value="Unassembled WGS sequence"/>
</dbReference>
<evidence type="ECO:0000313" key="6">
    <source>
        <dbReference type="Proteomes" id="UP000547822"/>
    </source>
</evidence>
<dbReference type="EMBL" id="JACATC010000007">
    <property type="protein sequence ID" value="NWJ84285.1"/>
    <property type="molecule type" value="Genomic_DNA"/>
</dbReference>
<evidence type="ECO:0000313" key="1">
    <source>
        <dbReference type="EMBL" id="NWJ84285.1"/>
    </source>
</evidence>
<sequence length="69" mass="8152">MSNTITENNVKFRHKTTKLCRYISKRDIVNDMFKKIIKKLQFGSCKTQVVNDVNAFKESEKKKPEDVEK</sequence>
<dbReference type="EMBL" id="JACATD010000007">
    <property type="protein sequence ID" value="NWK01374.1"/>
    <property type="molecule type" value="Genomic_DNA"/>
</dbReference>
<comment type="caution">
    <text evidence="1">The sequence shown here is derived from an EMBL/GenBank/DDBJ whole genome shotgun (WGS) entry which is preliminary data.</text>
</comment>
<reference evidence="1" key="2">
    <citation type="submission" date="2020-06" db="EMBL/GenBank/DDBJ databases">
        <authorList>
            <person name="Wang Y."/>
        </authorList>
    </citation>
    <scope>NUCLEOTIDE SEQUENCE</scope>
    <source>
        <strain evidence="3">L19a</strain>
        <strain evidence="2">T1L9</strain>
        <strain evidence="1">T3L1</strain>
    </source>
</reference>
<protein>
    <submittedName>
        <fullName evidence="1">Uncharacterized protein</fullName>
    </submittedName>
</protein>
<evidence type="ECO:0000313" key="5">
    <source>
        <dbReference type="Proteomes" id="UP000535457"/>
    </source>
</evidence>
<evidence type="ECO:0000313" key="4">
    <source>
        <dbReference type="Proteomes" id="UP000520052"/>
    </source>
</evidence>
<dbReference type="Proteomes" id="UP000520052">
    <property type="component" value="Unassembled WGS sequence"/>
</dbReference>
<evidence type="ECO:0000313" key="2">
    <source>
        <dbReference type="EMBL" id="NWK01374.1"/>
    </source>
</evidence>
<dbReference type="EMBL" id="JACATG010000005">
    <property type="protein sequence ID" value="NWK13847.1"/>
    <property type="molecule type" value="Genomic_DNA"/>
</dbReference>
<dbReference type="Proteomes" id="UP000535457">
    <property type="component" value="Unassembled WGS sequence"/>
</dbReference>
<proteinExistence type="predicted"/>
<name>A0A7K4N760_9ARCH</name>
<reference evidence="4 5" key="1">
    <citation type="journal article" date="2019" name="Environ. Microbiol.">
        <title>Genomics insights into ecotype formation of ammonia-oxidizing archaea in the deep ocean.</title>
        <authorList>
            <person name="Wang Y."/>
            <person name="Huang J.M."/>
            <person name="Cui G.J."/>
            <person name="Nunoura T."/>
            <person name="Takaki Y."/>
            <person name="Li W.L."/>
            <person name="Li J."/>
            <person name="Gao Z.M."/>
            <person name="Takai K."/>
            <person name="Zhang A.Q."/>
            <person name="Stepanauskas R."/>
        </authorList>
    </citation>
    <scope>NUCLEOTIDE SEQUENCE [LARGE SCALE GENOMIC DNA]</scope>
    <source>
        <strain evidence="3 5">L19a</strain>
        <strain evidence="2 6">T1L9</strain>
        <strain evidence="1 4">T3L1</strain>
    </source>
</reference>
<organism evidence="1 4">
    <name type="scientific">Marine Group I thaumarchaeote</name>
    <dbReference type="NCBI Taxonomy" id="2511932"/>
    <lineage>
        <taxon>Archaea</taxon>
        <taxon>Nitrososphaerota</taxon>
        <taxon>Marine Group I</taxon>
    </lineage>
</organism>
<evidence type="ECO:0000313" key="3">
    <source>
        <dbReference type="EMBL" id="NWK13847.1"/>
    </source>
</evidence>
<accession>A0A7K4N760</accession>
<dbReference type="AlphaFoldDB" id="A0A7K4N760"/>
<gene>
    <name evidence="2" type="ORF">HX840_05690</name>
    <name evidence="3" type="ORF">HX853_04335</name>
    <name evidence="1" type="ORF">HX854_06130</name>
</gene>